<feature type="transmembrane region" description="Helical" evidence="9">
    <location>
        <begin position="288"/>
        <end position="306"/>
    </location>
</feature>
<dbReference type="PANTHER" id="PTHR33908">
    <property type="entry name" value="MANNOSYLTRANSFERASE YKCB-RELATED"/>
    <property type="match status" value="1"/>
</dbReference>
<dbReference type="GO" id="GO:0005886">
    <property type="term" value="C:plasma membrane"/>
    <property type="evidence" value="ECO:0007669"/>
    <property type="project" value="UniProtKB-SubCell"/>
</dbReference>
<feature type="region of interest" description="Disordered" evidence="8">
    <location>
        <begin position="467"/>
        <end position="486"/>
    </location>
</feature>
<feature type="transmembrane region" description="Helical" evidence="9">
    <location>
        <begin position="81"/>
        <end position="102"/>
    </location>
</feature>
<dbReference type="Proteomes" id="UP000272400">
    <property type="component" value="Unassembled WGS sequence"/>
</dbReference>
<keyword evidence="6 9" id="KW-1133">Transmembrane helix</keyword>
<evidence type="ECO:0000256" key="4">
    <source>
        <dbReference type="ARBA" id="ARBA00022679"/>
    </source>
</evidence>
<keyword evidence="7 9" id="KW-0472">Membrane</keyword>
<evidence type="ECO:0000313" key="12">
    <source>
        <dbReference type="Proteomes" id="UP000272400"/>
    </source>
</evidence>
<evidence type="ECO:0000256" key="9">
    <source>
        <dbReference type="SAM" id="Phobius"/>
    </source>
</evidence>
<dbReference type="RefSeq" id="WP_148085882.1">
    <property type="nucleotide sequence ID" value="NZ_RJKE01000001.1"/>
</dbReference>
<evidence type="ECO:0000256" key="2">
    <source>
        <dbReference type="ARBA" id="ARBA00022475"/>
    </source>
</evidence>
<feature type="transmembrane region" description="Helical" evidence="9">
    <location>
        <begin position="260"/>
        <end position="281"/>
    </location>
</feature>
<dbReference type="OrthoDB" id="5318634at2"/>
<dbReference type="GO" id="GO:0009103">
    <property type="term" value="P:lipopolysaccharide biosynthetic process"/>
    <property type="evidence" value="ECO:0007669"/>
    <property type="project" value="UniProtKB-ARBA"/>
</dbReference>
<evidence type="ECO:0000256" key="5">
    <source>
        <dbReference type="ARBA" id="ARBA00022692"/>
    </source>
</evidence>
<keyword evidence="3 11" id="KW-0328">Glycosyltransferase</keyword>
<keyword evidence="12" id="KW-1185">Reference proteome</keyword>
<protein>
    <submittedName>
        <fullName evidence="11">Mannosyltransferase</fullName>
    </submittedName>
</protein>
<dbReference type="InterPro" id="IPR050297">
    <property type="entry name" value="LipidA_mod_glycosyltrf_83"/>
</dbReference>
<keyword evidence="4 11" id="KW-0808">Transferase</keyword>
<dbReference type="GO" id="GO:0010041">
    <property type="term" value="P:response to iron(III) ion"/>
    <property type="evidence" value="ECO:0007669"/>
    <property type="project" value="TreeGrafter"/>
</dbReference>
<evidence type="ECO:0000256" key="3">
    <source>
        <dbReference type="ARBA" id="ARBA00022676"/>
    </source>
</evidence>
<keyword evidence="2" id="KW-1003">Cell membrane</keyword>
<sequence>MNTRLPRSPALVPALAALAGLATALWTLGTPSLWRDEAVTADLAGRSLPQLGAVLGEIDAVHAAYYVVMQLWTAVAGDSVIALRLPSALAAAAAAGLTAALGRRLVSDRTGLIAGLLVAASPFVARHAQEARQYALVMALAALASWLLVRAEDRRGWAWYALSIVFLGAAHLFALLILPAHLLARRKDWRPFLISTAAAMVPLSVLGYAAAGQRYQVGWIERPTWNGIVNLLEGLGWGPYFALPALLLAGYAVFRRSPAAPVALPWLLLPPGLLLGVSLVSPLYVQRYLLFCVPAAALLVASGLDLLPWRPLAWAGLAVAVAAAVPAQLDVRRQDARVDDLRALADVVSARKADGDAVVFTDIRFRPVLATYRDAWRGLDDVLLRVSPRRTGDLKGREVGRNGYPAALAGAPRVWLVDNRVAFLPGSKSTAPAKRAALAADGFVLVEEWRYKGGKVGLYRLADPLPELTERTGGVPDAAAGPAADQ</sequence>
<accession>A0A3N1CR19</accession>
<dbReference type="EMBL" id="RJKE01000001">
    <property type="protein sequence ID" value="ROO83655.1"/>
    <property type="molecule type" value="Genomic_DNA"/>
</dbReference>
<proteinExistence type="predicted"/>
<organism evidence="11 12">
    <name type="scientific">Actinocorallia herbida</name>
    <dbReference type="NCBI Taxonomy" id="58109"/>
    <lineage>
        <taxon>Bacteria</taxon>
        <taxon>Bacillati</taxon>
        <taxon>Actinomycetota</taxon>
        <taxon>Actinomycetes</taxon>
        <taxon>Streptosporangiales</taxon>
        <taxon>Thermomonosporaceae</taxon>
        <taxon>Actinocorallia</taxon>
    </lineage>
</organism>
<evidence type="ECO:0000256" key="1">
    <source>
        <dbReference type="ARBA" id="ARBA00004651"/>
    </source>
</evidence>
<evidence type="ECO:0000256" key="8">
    <source>
        <dbReference type="SAM" id="MobiDB-lite"/>
    </source>
</evidence>
<feature type="transmembrane region" description="Helical" evidence="9">
    <location>
        <begin position="192"/>
        <end position="211"/>
    </location>
</feature>
<evidence type="ECO:0000256" key="6">
    <source>
        <dbReference type="ARBA" id="ARBA00022989"/>
    </source>
</evidence>
<reference evidence="11 12" key="1">
    <citation type="submission" date="2018-11" db="EMBL/GenBank/DDBJ databases">
        <title>Sequencing the genomes of 1000 actinobacteria strains.</title>
        <authorList>
            <person name="Klenk H.-P."/>
        </authorList>
    </citation>
    <scope>NUCLEOTIDE SEQUENCE [LARGE SCALE GENOMIC DNA]</scope>
    <source>
        <strain evidence="11 12">DSM 44254</strain>
    </source>
</reference>
<feature type="transmembrane region" description="Helical" evidence="9">
    <location>
        <begin position="231"/>
        <end position="254"/>
    </location>
</feature>
<dbReference type="InterPro" id="IPR038731">
    <property type="entry name" value="RgtA/B/C-like"/>
</dbReference>
<evidence type="ECO:0000313" key="11">
    <source>
        <dbReference type="EMBL" id="ROO83655.1"/>
    </source>
</evidence>
<feature type="transmembrane region" description="Helical" evidence="9">
    <location>
        <begin position="156"/>
        <end position="180"/>
    </location>
</feature>
<evidence type="ECO:0000256" key="7">
    <source>
        <dbReference type="ARBA" id="ARBA00023136"/>
    </source>
</evidence>
<dbReference type="GO" id="GO:0016763">
    <property type="term" value="F:pentosyltransferase activity"/>
    <property type="evidence" value="ECO:0007669"/>
    <property type="project" value="TreeGrafter"/>
</dbReference>
<dbReference type="AlphaFoldDB" id="A0A3N1CR19"/>
<feature type="transmembrane region" description="Helical" evidence="9">
    <location>
        <begin position="312"/>
        <end position="329"/>
    </location>
</feature>
<feature type="compositionally biased region" description="Low complexity" evidence="8">
    <location>
        <begin position="473"/>
        <end position="486"/>
    </location>
</feature>
<feature type="transmembrane region" description="Helical" evidence="9">
    <location>
        <begin position="131"/>
        <end position="149"/>
    </location>
</feature>
<keyword evidence="5 9" id="KW-0812">Transmembrane</keyword>
<gene>
    <name evidence="11" type="ORF">EDD29_1162</name>
</gene>
<dbReference type="PANTHER" id="PTHR33908:SF3">
    <property type="entry name" value="UNDECAPRENYL PHOSPHATE-ALPHA-4-AMINO-4-DEOXY-L-ARABINOSE ARABINOSYL TRANSFERASE"/>
    <property type="match status" value="1"/>
</dbReference>
<dbReference type="Pfam" id="PF13231">
    <property type="entry name" value="PMT_2"/>
    <property type="match status" value="1"/>
</dbReference>
<comment type="caution">
    <text evidence="11">The sequence shown here is derived from an EMBL/GenBank/DDBJ whole genome shotgun (WGS) entry which is preliminary data.</text>
</comment>
<comment type="subcellular location">
    <subcellularLocation>
        <location evidence="1">Cell membrane</location>
        <topology evidence="1">Multi-pass membrane protein</topology>
    </subcellularLocation>
</comment>
<name>A0A3N1CR19_9ACTN</name>
<evidence type="ECO:0000259" key="10">
    <source>
        <dbReference type="Pfam" id="PF13231"/>
    </source>
</evidence>
<feature type="domain" description="Glycosyltransferase RgtA/B/C/D-like" evidence="10">
    <location>
        <begin position="68"/>
        <end position="173"/>
    </location>
</feature>